<proteinExistence type="predicted"/>
<accession>C7PZA9</accession>
<name>C7PZA9_CATAD</name>
<dbReference type="AlphaFoldDB" id="C7PZA9"/>
<protein>
    <recommendedName>
        <fullName evidence="3">DUF4347 domain-containing protein</fullName>
    </recommendedName>
</protein>
<dbReference type="Proteomes" id="UP000000851">
    <property type="component" value="Chromosome"/>
</dbReference>
<reference evidence="1 2" key="1">
    <citation type="journal article" date="2009" name="Stand. Genomic Sci.">
        <title>Complete genome sequence of Catenulispora acidiphila type strain (ID 139908).</title>
        <authorList>
            <person name="Copeland A."/>
            <person name="Lapidus A."/>
            <person name="Glavina Del Rio T."/>
            <person name="Nolan M."/>
            <person name="Lucas S."/>
            <person name="Chen F."/>
            <person name="Tice H."/>
            <person name="Cheng J.F."/>
            <person name="Bruce D."/>
            <person name="Goodwin L."/>
            <person name="Pitluck S."/>
            <person name="Mikhailova N."/>
            <person name="Pati A."/>
            <person name="Ivanova N."/>
            <person name="Mavromatis K."/>
            <person name="Chen A."/>
            <person name="Palaniappan K."/>
            <person name="Chain P."/>
            <person name="Land M."/>
            <person name="Hauser L."/>
            <person name="Chang Y.J."/>
            <person name="Jeffries C.D."/>
            <person name="Chertkov O."/>
            <person name="Brettin T."/>
            <person name="Detter J.C."/>
            <person name="Han C."/>
            <person name="Ali Z."/>
            <person name="Tindall B.J."/>
            <person name="Goker M."/>
            <person name="Bristow J."/>
            <person name="Eisen J.A."/>
            <person name="Markowitz V."/>
            <person name="Hugenholtz P."/>
            <person name="Kyrpides N.C."/>
            <person name="Klenk H.P."/>
        </authorList>
    </citation>
    <scope>NUCLEOTIDE SEQUENCE [LARGE SCALE GENOMIC DNA]</scope>
    <source>
        <strain evidence="2">DSM 44928 / JCM 14897 / NBRC 102108 / NRRL B-24433 / ID139908</strain>
    </source>
</reference>
<gene>
    <name evidence="1" type="ordered locus">Caci_2650</name>
</gene>
<dbReference type="HOGENOM" id="CLU_1710880_0_0_11"/>
<dbReference type="STRING" id="479433.Caci_2650"/>
<evidence type="ECO:0000313" key="2">
    <source>
        <dbReference type="Proteomes" id="UP000000851"/>
    </source>
</evidence>
<organism evidence="1 2">
    <name type="scientific">Catenulispora acidiphila (strain DSM 44928 / JCM 14897 / NBRC 102108 / NRRL B-24433 / ID139908)</name>
    <dbReference type="NCBI Taxonomy" id="479433"/>
    <lineage>
        <taxon>Bacteria</taxon>
        <taxon>Bacillati</taxon>
        <taxon>Actinomycetota</taxon>
        <taxon>Actinomycetes</taxon>
        <taxon>Catenulisporales</taxon>
        <taxon>Catenulisporaceae</taxon>
        <taxon>Catenulispora</taxon>
    </lineage>
</organism>
<evidence type="ECO:0008006" key="3">
    <source>
        <dbReference type="Google" id="ProtNLM"/>
    </source>
</evidence>
<dbReference type="OrthoDB" id="6506739at2"/>
<keyword evidence="2" id="KW-1185">Reference proteome</keyword>
<dbReference type="InParanoid" id="C7PZA9"/>
<sequence length="156" mass="16823">MILCVCRDDLKNTWEVAQESLGLHPDVFCSAYLVFADDIPPLGINEDLYVIAHGVAEGSDGKPVIGDQGDSLTLDAPTFWENVKPIFPDGYQGDVYIFACESADPGPGLDFSFAEGFAVYVKGDRSVHCRVFGGSGEVGGMIPLPSDPMWIEADVF</sequence>
<dbReference type="eggNOG" id="ENOG503357N">
    <property type="taxonomic scope" value="Bacteria"/>
</dbReference>
<dbReference type="KEGG" id="cai:Caci_2650"/>
<dbReference type="EMBL" id="CP001700">
    <property type="protein sequence ID" value="ACU71566.1"/>
    <property type="molecule type" value="Genomic_DNA"/>
</dbReference>
<evidence type="ECO:0000313" key="1">
    <source>
        <dbReference type="EMBL" id="ACU71566.1"/>
    </source>
</evidence>
<dbReference type="RefSeq" id="WP_012786859.1">
    <property type="nucleotide sequence ID" value="NC_013131.1"/>
</dbReference>